<dbReference type="InterPro" id="IPR005561">
    <property type="entry name" value="ANTAR"/>
</dbReference>
<comment type="caution">
    <text evidence="4">The sequence shown here is derived from an EMBL/GenBank/DDBJ whole genome shotgun (WGS) entry which is preliminary data.</text>
</comment>
<proteinExistence type="predicted"/>
<dbReference type="RefSeq" id="WP_144751455.1">
    <property type="nucleotide sequence ID" value="NZ_VMNW02000081.1"/>
</dbReference>
<dbReference type="PROSITE" id="PS50921">
    <property type="entry name" value="ANTAR"/>
    <property type="match status" value="1"/>
</dbReference>
<evidence type="ECO:0000313" key="4">
    <source>
        <dbReference type="EMBL" id="KAA9153004.1"/>
    </source>
</evidence>
<dbReference type="AlphaFoldDB" id="A0A5N0UVU3"/>
<keyword evidence="2" id="KW-0804">Transcription</keyword>
<accession>A0A5N0UVU3</accession>
<dbReference type="OrthoDB" id="7466251at2"/>
<dbReference type="Gene3D" id="1.10.10.10">
    <property type="entry name" value="Winged helix-like DNA-binding domain superfamily/Winged helix DNA-binding domain"/>
    <property type="match status" value="1"/>
</dbReference>
<keyword evidence="5" id="KW-1185">Reference proteome</keyword>
<dbReference type="InterPro" id="IPR036388">
    <property type="entry name" value="WH-like_DNA-bd_sf"/>
</dbReference>
<protein>
    <submittedName>
        <fullName evidence="4">GAF and ANTAR domain-containing protein</fullName>
    </submittedName>
</protein>
<reference evidence="4" key="1">
    <citation type="submission" date="2019-09" db="EMBL/GenBank/DDBJ databases">
        <authorList>
            <person name="Teo W.F.A."/>
            <person name="Duangmal K."/>
        </authorList>
    </citation>
    <scope>NUCLEOTIDE SEQUENCE [LARGE SCALE GENOMIC DNA]</scope>
    <source>
        <strain evidence="4">K81G1</strain>
    </source>
</reference>
<dbReference type="Proteomes" id="UP000319769">
    <property type="component" value="Unassembled WGS sequence"/>
</dbReference>
<evidence type="ECO:0000256" key="2">
    <source>
        <dbReference type="ARBA" id="ARBA00023163"/>
    </source>
</evidence>
<dbReference type="SMART" id="SM01012">
    <property type="entry name" value="ANTAR"/>
    <property type="match status" value="1"/>
</dbReference>
<dbReference type="Gene3D" id="3.30.450.40">
    <property type="match status" value="1"/>
</dbReference>
<keyword evidence="1" id="KW-0805">Transcription regulation</keyword>
<dbReference type="InterPro" id="IPR029016">
    <property type="entry name" value="GAF-like_dom_sf"/>
</dbReference>
<evidence type="ECO:0000256" key="1">
    <source>
        <dbReference type="ARBA" id="ARBA00023015"/>
    </source>
</evidence>
<evidence type="ECO:0000313" key="5">
    <source>
        <dbReference type="Proteomes" id="UP000319769"/>
    </source>
</evidence>
<name>A0A5N0UVU3_9PSEU</name>
<dbReference type="Pfam" id="PF03861">
    <property type="entry name" value="ANTAR"/>
    <property type="match status" value="1"/>
</dbReference>
<dbReference type="SUPFAM" id="SSF55781">
    <property type="entry name" value="GAF domain-like"/>
    <property type="match status" value="1"/>
</dbReference>
<organism evidence="4 5">
    <name type="scientific">Amycolatopsis acidicola</name>
    <dbReference type="NCBI Taxonomy" id="2596893"/>
    <lineage>
        <taxon>Bacteria</taxon>
        <taxon>Bacillati</taxon>
        <taxon>Actinomycetota</taxon>
        <taxon>Actinomycetes</taxon>
        <taxon>Pseudonocardiales</taxon>
        <taxon>Pseudonocardiaceae</taxon>
        <taxon>Amycolatopsis</taxon>
    </lineage>
</organism>
<evidence type="ECO:0000259" key="3">
    <source>
        <dbReference type="PROSITE" id="PS50921"/>
    </source>
</evidence>
<gene>
    <name evidence="4" type="ORF">FPZ12_035790</name>
</gene>
<sequence>MNQNKAAGVWSAIVARARDEAAPVALRHVCLACAEAVSADDAALLLASTLQSWELACATNPLGEELVELQTTYGEGPAIDAAAGFGPVLVEELDSPMSHARWPAYAPEARRAGACAQFSIPLRVGAVRLGALDLFRRTPGPLSAAELAEAVVYADAALAIVLNTRAGSGRNATEEDFLARGAELHQAAGMVSVQLGVPVAEAMVRLRAYAYRHGERLRDVAHAVVSRQLRFGRSEVGGDGLSEGDRS</sequence>
<feature type="domain" description="ANTAR" evidence="3">
    <location>
        <begin position="164"/>
        <end position="225"/>
    </location>
</feature>
<dbReference type="GO" id="GO:0003723">
    <property type="term" value="F:RNA binding"/>
    <property type="evidence" value="ECO:0007669"/>
    <property type="project" value="InterPro"/>
</dbReference>
<dbReference type="EMBL" id="VMNW02000081">
    <property type="protein sequence ID" value="KAA9153004.1"/>
    <property type="molecule type" value="Genomic_DNA"/>
</dbReference>